<evidence type="ECO:0000259" key="1">
    <source>
        <dbReference type="Pfam" id="PF20647"/>
    </source>
</evidence>
<dbReference type="EMBL" id="AMCI01007355">
    <property type="protein sequence ID" value="EJW92769.1"/>
    <property type="molecule type" value="Genomic_DNA"/>
</dbReference>
<proteinExistence type="predicted"/>
<dbReference type="AlphaFoldDB" id="J9FZK0"/>
<feature type="domain" description="DUF6808" evidence="1">
    <location>
        <begin position="8"/>
        <end position="90"/>
    </location>
</feature>
<organism evidence="2">
    <name type="scientific">gut metagenome</name>
    <dbReference type="NCBI Taxonomy" id="749906"/>
    <lineage>
        <taxon>unclassified sequences</taxon>
        <taxon>metagenomes</taxon>
        <taxon>organismal metagenomes</taxon>
    </lineage>
</organism>
<accession>J9FZK0</accession>
<reference evidence="2" key="1">
    <citation type="journal article" date="2012" name="PLoS ONE">
        <title>Gene sets for utilization of primary and secondary nutrition supplies in the distal gut of endangered iberian lynx.</title>
        <authorList>
            <person name="Alcaide M."/>
            <person name="Messina E."/>
            <person name="Richter M."/>
            <person name="Bargiela R."/>
            <person name="Peplies J."/>
            <person name="Huws S.A."/>
            <person name="Newbold C.J."/>
            <person name="Golyshin P.N."/>
            <person name="Simon M.A."/>
            <person name="Lopez G."/>
            <person name="Yakimov M.M."/>
            <person name="Ferrer M."/>
        </authorList>
    </citation>
    <scope>NUCLEOTIDE SEQUENCE</scope>
</reference>
<sequence>MRVNNEADSISLILPIQSKVYQDSTYRAWVSGYNTRIDSIRIYPRKVFITERERVSKPPNRWALSLTAGYGYIPGSGMKPFVGLGISYTLKPIRWK</sequence>
<protein>
    <recommendedName>
        <fullName evidence="1">DUF6808 domain-containing protein</fullName>
    </recommendedName>
</protein>
<comment type="caution">
    <text evidence="2">The sequence shown here is derived from an EMBL/GenBank/DDBJ whole genome shotgun (WGS) entry which is preliminary data.</text>
</comment>
<dbReference type="Pfam" id="PF20647">
    <property type="entry name" value="DUF6808"/>
    <property type="match status" value="1"/>
</dbReference>
<gene>
    <name evidence="2" type="ORF">EVA_19119</name>
</gene>
<dbReference type="InterPro" id="IPR049214">
    <property type="entry name" value="DUF6808"/>
</dbReference>
<name>J9FZK0_9ZZZZ</name>
<evidence type="ECO:0000313" key="2">
    <source>
        <dbReference type="EMBL" id="EJW92769.1"/>
    </source>
</evidence>